<dbReference type="Proteomes" id="UP001054837">
    <property type="component" value="Unassembled WGS sequence"/>
</dbReference>
<dbReference type="EMBL" id="BPLQ01014939">
    <property type="protein sequence ID" value="GIY84584.1"/>
    <property type="molecule type" value="Genomic_DNA"/>
</dbReference>
<sequence length="245" mass="28942">MEEKNARLHVLAVLPQLKFLDFLLITANELQEALSMYPDVQELHNSVSSKEHFKYYTGKTFSFIWELHPPDKEAFVDGLANGRGFQLLLESDKNFFLLVSENEKITYITYKEEIPKQLCLIYQKNISPELKDLEAENLRNKCNEKLQNTHKNLMNSSCLCWDLIFELKKIFEKETSSIIQKYLINVRDLYRKIMEADKEFIQQLKEFYFKLFDTGSNFDLEIKDEAGDVIELDPIFRQVILLCFL</sequence>
<protein>
    <submittedName>
        <fullName evidence="1">Uncharacterized protein</fullName>
    </submittedName>
</protein>
<organism evidence="1 2">
    <name type="scientific">Caerostris darwini</name>
    <dbReference type="NCBI Taxonomy" id="1538125"/>
    <lineage>
        <taxon>Eukaryota</taxon>
        <taxon>Metazoa</taxon>
        <taxon>Ecdysozoa</taxon>
        <taxon>Arthropoda</taxon>
        <taxon>Chelicerata</taxon>
        <taxon>Arachnida</taxon>
        <taxon>Araneae</taxon>
        <taxon>Araneomorphae</taxon>
        <taxon>Entelegynae</taxon>
        <taxon>Araneoidea</taxon>
        <taxon>Araneidae</taxon>
        <taxon>Caerostris</taxon>
    </lineage>
</organism>
<proteinExistence type="predicted"/>
<dbReference type="AlphaFoldDB" id="A0AAV4WRZ0"/>
<comment type="caution">
    <text evidence="1">The sequence shown here is derived from an EMBL/GenBank/DDBJ whole genome shotgun (WGS) entry which is preliminary data.</text>
</comment>
<accession>A0AAV4WRZ0</accession>
<evidence type="ECO:0000313" key="1">
    <source>
        <dbReference type="EMBL" id="GIY84584.1"/>
    </source>
</evidence>
<name>A0AAV4WRZ0_9ARAC</name>
<keyword evidence="2" id="KW-1185">Reference proteome</keyword>
<gene>
    <name evidence="1" type="primary">AVEN_245850_1</name>
    <name evidence="1" type="ORF">CDAR_169042</name>
</gene>
<evidence type="ECO:0000313" key="2">
    <source>
        <dbReference type="Proteomes" id="UP001054837"/>
    </source>
</evidence>
<reference evidence="1 2" key="1">
    <citation type="submission" date="2021-06" db="EMBL/GenBank/DDBJ databases">
        <title>Caerostris darwini draft genome.</title>
        <authorList>
            <person name="Kono N."/>
            <person name="Arakawa K."/>
        </authorList>
    </citation>
    <scope>NUCLEOTIDE SEQUENCE [LARGE SCALE GENOMIC DNA]</scope>
</reference>